<keyword evidence="6" id="KW-0677">Repeat</keyword>
<dbReference type="InterPro" id="IPR002077">
    <property type="entry name" value="VDCCAlpha1"/>
</dbReference>
<feature type="region of interest" description="Disordered" evidence="17">
    <location>
        <begin position="1"/>
        <end position="83"/>
    </location>
</feature>
<comment type="subcellular location">
    <subcellularLocation>
        <location evidence="1 16">Membrane</location>
        <topology evidence="1 16">Multi-pass membrane protein</topology>
    </subcellularLocation>
</comment>
<dbReference type="GO" id="GO:0046872">
    <property type="term" value="F:metal ion binding"/>
    <property type="evidence" value="ECO:0007669"/>
    <property type="project" value="UniProtKB-KW"/>
</dbReference>
<dbReference type="PANTHER" id="PTHR10037">
    <property type="entry name" value="VOLTAGE-GATED CATION CHANNEL CALCIUM AND SODIUM"/>
    <property type="match status" value="1"/>
</dbReference>
<evidence type="ECO:0000259" key="19">
    <source>
        <dbReference type="Pfam" id="PF00520"/>
    </source>
</evidence>
<evidence type="ECO:0000256" key="11">
    <source>
        <dbReference type="ARBA" id="ARBA00023136"/>
    </source>
</evidence>
<feature type="compositionally biased region" description="Low complexity" evidence="17">
    <location>
        <begin position="2325"/>
        <end position="2341"/>
    </location>
</feature>
<feature type="transmembrane region" description="Helical" evidence="18">
    <location>
        <begin position="255"/>
        <end position="274"/>
    </location>
</feature>
<feature type="compositionally biased region" description="Polar residues" evidence="17">
    <location>
        <begin position="2164"/>
        <end position="2193"/>
    </location>
</feature>
<dbReference type="GeneID" id="110979702"/>
<feature type="transmembrane region" description="Helical" evidence="18">
    <location>
        <begin position="417"/>
        <end position="439"/>
    </location>
</feature>
<evidence type="ECO:0000256" key="9">
    <source>
        <dbReference type="ARBA" id="ARBA00022989"/>
    </source>
</evidence>
<feature type="region of interest" description="Disordered" evidence="17">
    <location>
        <begin position="1996"/>
        <end position="2049"/>
    </location>
</feature>
<accession>A0A8B7YFQ3</accession>
<dbReference type="SUPFAM" id="SSF81324">
    <property type="entry name" value="Voltage-gated potassium channels"/>
    <property type="match status" value="4"/>
</dbReference>
<feature type="transmembrane region" description="Helical" evidence="18">
    <location>
        <begin position="1759"/>
        <end position="1780"/>
    </location>
</feature>
<dbReference type="OrthoDB" id="416585at2759"/>
<evidence type="ECO:0000256" key="10">
    <source>
        <dbReference type="ARBA" id="ARBA00023065"/>
    </source>
</evidence>
<feature type="compositionally biased region" description="Basic and acidic residues" evidence="17">
    <location>
        <begin position="1294"/>
        <end position="1303"/>
    </location>
</feature>
<feature type="transmembrane region" description="Helical" evidence="18">
    <location>
        <begin position="1428"/>
        <end position="1448"/>
    </location>
</feature>
<evidence type="ECO:0000256" key="8">
    <source>
        <dbReference type="ARBA" id="ARBA00022882"/>
    </source>
</evidence>
<protein>
    <recommendedName>
        <fullName evidence="16">Voltage-dependent T-type calcium channel subunit alpha</fullName>
    </recommendedName>
</protein>
<dbReference type="CTD" id="8913"/>
<keyword evidence="2" id="KW-0813">Transport</keyword>
<dbReference type="Gene3D" id="1.10.287.70">
    <property type="match status" value="4"/>
</dbReference>
<feature type="compositionally biased region" description="Basic residues" evidence="17">
    <location>
        <begin position="518"/>
        <end position="540"/>
    </location>
</feature>
<feature type="domain" description="Ion transport" evidence="19">
    <location>
        <begin position="843"/>
        <end position="1069"/>
    </location>
</feature>
<feature type="compositionally biased region" description="Basic and acidic residues" evidence="17">
    <location>
        <begin position="2000"/>
        <end position="2010"/>
    </location>
</feature>
<feature type="compositionally biased region" description="Low complexity" evidence="17">
    <location>
        <begin position="2014"/>
        <end position="2026"/>
    </location>
</feature>
<evidence type="ECO:0000313" key="21">
    <source>
        <dbReference type="RefSeq" id="XP_022091427.1"/>
    </source>
</evidence>
<sequence length="2435" mass="272952">MAEEDREAQRLPRVRGGSVRIRAPGEQSMGRRSSPPPSRSPSSSQGDMGDHDAEQPSPTGEGSVGFASRDGVDEDGMSTGSCEEELPFPGLNDKVFYCLSQTSKPRVWCIQLVCWPWFERISMAVIILNCITLGMYEPCEKECTSTRCVVLEGFDHFIFAFFAAEMVVKILALGVRGKSGYFFETWNRLDCFIVVAGITDYTMQALEYSLQLENMNLTAIRTIRVLRPLRAINRIPSLRILVMLLLDTLPMLGNVLMLCFFVFFIFGIIGVQLWKGLLRNRCFLDLPDNTSIGAGYDVTTFYTLPDMYQDYVCSFKTDAGDLHCDSDHKDPFLIGEQECNSTALPYINNSYDSNLTDCVNWNQYYTMCKTSDVNPFLGSISFDNILYAWVAIFQVITLEGWTDIMYHIQDVHSFWSWAYFFVLIVIGAFFLINLCLVVIATQFSETKQRESKLMAEQRKRFRSTSTLASNSEPGSCYDEILKYIGHLVRKVKRKVRRWHKGIRGKRQRKVMPAISLRRKKRRTKSVHVHCHHHHHHHHYHFGSNSPQAPRASPENSDIGSSPTRQNRLVVPSANGSLGPSVDSLHSITYCTENLSRLEPLPSRSRCKSSPHHHVVTTLSIHRASSINYPTTNSKDARPSSALAKLTAETALNSMMDVPPNKLQERWKDVCLGETLNKYSKLPPVKNGNKISGDGLAPAGAHPPLAQRLSAPPLTHPPSSYPGGHPHLAPPSPCLSIHSAGCPVHQPCPVHTPCRPSTPCPSHSSCPTHSPCPSRGSHTCPHACPEGHNDYDWTESDLESDEDSDADDSDYEEEQKGNLKFGGSGCKSFYRKVSDKIGEIVESKYFMRSILICILVNTLSMGIEFHNQPDELTEALEISNRIFTSLFALEMLLKLMAYGFVGYIRNGFNVFDGIIVIVSVVEIVQQGGGGLSVLRTFRLLRILKLVRFMPALRRQLLIMLKTMDNVATFFSLLSLFIFIFSILGMHLFGCNFCRYVDGVKVCDRKNFDNLLWALVTVFQILTQEDWNIVLYNGMHNNSAWAALYFIALMTFGNYVLFNLLVAILVEGFAAEPYEQKESSLAAASRESLEEDEGYSGEEHEKKEEGNDVQSVTSGKDTSDEKQLALPPPESTQSPPPASLMSPPIITRTAATPQGSPMCEQPKGFKGPFLDNQSIDSDTQSLSSFHIPGSPRLPRSNLSRNGSGRNRNVLSANLPHVRDRNYLRPFQPPEADHGADSDSHSNISSRISSRRSSSDHNGYVPDSDSRRTSVASCNGDSRRTSYISCNGGSFTAQLEKHSLEAEKRSSRGSVGRRSSRHEDEESIEDPDQVDEAKKQSAELGRKCFCLPGDCNCTKCCPEPKGCFKTRIEYSLYLLSPHNRFRRRLQSLIAHRWFDYVILLIIMINCITLAMERPDIRDDSVERTFLSISNYIFTGIFTFEMVVKVLAKGLFIGEHAYLYSGWNIMDGSLVVISWIDITISLVSSNSPEIFGILRVFRLLRTLRPLRVISRAPGLKLVVQTLLSSLRPIGNIVIICCTFFVIFGILGIQLFKGTFYYCTGPSVKNVMNKTHCLQAHPNNQWVNQQYNFDNLGQALMALFVLASKDGWVEIMYNGIDAVGVDKQPKENNNEWLILFFISFILIVGFFVLNMFVGVVVENFHKCREQQAAEETARRQAKRLRKMEKARQSMSRVREGDEIISNPKKRQARARERPYYIDYSRSRRFIHNCVINKYFDLGVAAVIFINVISMALEHYGMSKTLQDILRYLNYFFTVVFILEAVLKIAALGFKRYIKDRWNQLDMIIIILSIVGIFLEELQTDIIPINPTIIRIMRVLRIARVLKLLRIARGIRSLLDTISQALPQVGNLGLLFFLLFFIFAALGVELFGRLDCTKENPCQGLGRHASFKNFFIAFLTLFRIATADNWNGIMKDTLRQEKCNKSSDCTYNCCASSILAPIYFVCFVLMAQFVLVNVVVAVLMKHLEESHKMEQDEEDDQLALEEEMREEGREAARREEEAVEQQQQGQEAAEQANSSDDNDPETPLTPLLKPLQSSDIVIAMPSSQDSVRVERETNLDMGKSLVPPTSLQLSPYKVPVDRVQSVPGSFHSQKDSAVEVPEDGGEPSQQTASTERKQQLPCQVPHIQLPSDNEHSSSTSSSSHHLAGDRPRISSVSLESEIGSGQQSPASRSSFFTASPRSDSQAKLDSDPDRTGPSSKDAARHLSLPTGPAHPDRDMSSDLAFRTGEAESNAKPEEVPLQQWPRKSSDSSTGDAAKQPPSKSFVDDVVRQKSRDLDPRAHPRVRRGARPAGPSNLNNLASSNKPHQAHRRASKSSVATSSSDSDSSSPPNRKRTRRRQRHSPSKTLPQKREDGPSLPSSREPSVSGEIPEIQVKQPKEILQDCELQNDGTDSGSHPGKTDQDCTPNKPEKTKGNYSCDPAEKV</sequence>
<feature type="compositionally biased region" description="Basic and acidic residues" evidence="17">
    <location>
        <begin position="2409"/>
        <end position="2424"/>
    </location>
</feature>
<feature type="binding site" evidence="15">
    <location>
        <position position="399"/>
    </location>
    <ligand>
        <name>Ca(2+)</name>
        <dbReference type="ChEBI" id="CHEBI:29108"/>
    </ligand>
</feature>
<evidence type="ECO:0000256" key="15">
    <source>
        <dbReference type="PIRSR" id="PIRSR602077-1"/>
    </source>
</evidence>
<evidence type="ECO:0000256" key="18">
    <source>
        <dbReference type="SAM" id="Phobius"/>
    </source>
</evidence>
<feature type="compositionally biased region" description="Polar residues" evidence="17">
    <location>
        <begin position="2305"/>
        <end position="2316"/>
    </location>
</feature>
<feature type="transmembrane region" description="Helical" evidence="18">
    <location>
        <begin position="1040"/>
        <end position="1064"/>
    </location>
</feature>
<feature type="region of interest" description="Disordered" evidence="17">
    <location>
        <begin position="681"/>
        <end position="726"/>
    </location>
</feature>
<keyword evidence="11 18" id="KW-0472">Membrane</keyword>
<feature type="transmembrane region" description="Helical" evidence="18">
    <location>
        <begin position="1627"/>
        <end position="1652"/>
    </location>
</feature>
<feature type="transmembrane region" description="Helical" evidence="18">
    <location>
        <begin position="376"/>
        <end position="397"/>
    </location>
</feature>
<keyword evidence="5 18" id="KW-0812">Transmembrane</keyword>
<feature type="binding site" evidence="15">
    <location>
        <position position="1601"/>
    </location>
    <ligand>
        <name>Ca(2+)</name>
        <dbReference type="ChEBI" id="CHEBI:29108"/>
    </ligand>
</feature>
<dbReference type="GO" id="GO:0086010">
    <property type="term" value="P:membrane depolarization during action potential"/>
    <property type="evidence" value="ECO:0007669"/>
    <property type="project" value="TreeGrafter"/>
</dbReference>
<feature type="compositionally biased region" description="Low complexity" evidence="17">
    <location>
        <begin position="1193"/>
        <end position="1209"/>
    </location>
</feature>
<evidence type="ECO:0000256" key="4">
    <source>
        <dbReference type="ARBA" id="ARBA00022673"/>
    </source>
</evidence>
<keyword evidence="10" id="KW-0406">Ion transport</keyword>
<dbReference type="FunFam" id="1.20.120.350:FF:000007">
    <property type="entry name" value="Voltage-dependent T-type calcium channel subunit alpha"/>
    <property type="match status" value="1"/>
</dbReference>
<dbReference type="RefSeq" id="XP_022091427.1">
    <property type="nucleotide sequence ID" value="XM_022235735.1"/>
</dbReference>
<feature type="region of interest" description="Disordered" evidence="17">
    <location>
        <begin position="1294"/>
        <end position="1330"/>
    </location>
</feature>
<evidence type="ECO:0000256" key="3">
    <source>
        <dbReference type="ARBA" id="ARBA00022568"/>
    </source>
</evidence>
<dbReference type="FunFam" id="1.10.287.70:FF:000125">
    <property type="entry name" value="Voltage-dependent T-type calcium channel subunit alpha"/>
    <property type="match status" value="1"/>
</dbReference>
<evidence type="ECO:0000313" key="20">
    <source>
        <dbReference type="Proteomes" id="UP000694845"/>
    </source>
</evidence>
<feature type="domain" description="Ion transport" evidence="19">
    <location>
        <begin position="115"/>
        <end position="450"/>
    </location>
</feature>
<evidence type="ECO:0000256" key="16">
    <source>
        <dbReference type="RuleBase" id="RU003808"/>
    </source>
</evidence>
<feature type="region of interest" description="Disordered" evidence="17">
    <location>
        <begin position="518"/>
        <end position="577"/>
    </location>
</feature>
<dbReference type="PRINTS" id="PR01629">
    <property type="entry name" value="TVDCCALPHA1"/>
</dbReference>
<feature type="transmembrane region" description="Helical" evidence="18">
    <location>
        <begin position="1528"/>
        <end position="1547"/>
    </location>
</feature>
<gene>
    <name evidence="21" type="primary">LOC110979702</name>
</gene>
<dbReference type="PANTHER" id="PTHR10037:SF230">
    <property type="entry name" value="CA[2+]-CHANNEL PROTEIN ALPHA[[1]] SUBUNIT T, ISOFORM F"/>
    <property type="match status" value="1"/>
</dbReference>
<dbReference type="PRINTS" id="PR00167">
    <property type="entry name" value="CACHANNEL"/>
</dbReference>
<feature type="compositionally biased region" description="Basic and acidic residues" evidence="17">
    <location>
        <begin position="2238"/>
        <end position="2248"/>
    </location>
</feature>
<dbReference type="InterPro" id="IPR043203">
    <property type="entry name" value="VGCC_Ca_Na"/>
</dbReference>
<feature type="domain" description="Ion transport" evidence="19">
    <location>
        <begin position="1388"/>
        <end position="1662"/>
    </location>
</feature>
<feature type="compositionally biased region" description="Low complexity" evidence="17">
    <location>
        <begin position="1238"/>
        <end position="1255"/>
    </location>
</feature>
<organism evidence="20 21">
    <name type="scientific">Acanthaster planci</name>
    <name type="common">Crown-of-thorns starfish</name>
    <dbReference type="NCBI Taxonomy" id="133434"/>
    <lineage>
        <taxon>Eukaryota</taxon>
        <taxon>Metazoa</taxon>
        <taxon>Echinodermata</taxon>
        <taxon>Eleutherozoa</taxon>
        <taxon>Asterozoa</taxon>
        <taxon>Asteroidea</taxon>
        <taxon>Valvatacea</taxon>
        <taxon>Valvatida</taxon>
        <taxon>Acanthasteridae</taxon>
        <taxon>Acanthaster</taxon>
    </lineage>
</organism>
<comment type="similarity">
    <text evidence="16">Belongs to the calcium channel alpha-1 subunit (TC 1.A.1.11) family.</text>
</comment>
<feature type="transmembrane region" description="Helical" evidence="18">
    <location>
        <begin position="1952"/>
        <end position="1974"/>
    </location>
</feature>
<dbReference type="GO" id="GO:0001518">
    <property type="term" value="C:voltage-gated sodium channel complex"/>
    <property type="evidence" value="ECO:0007669"/>
    <property type="project" value="TreeGrafter"/>
</dbReference>
<keyword evidence="12" id="KW-0325">Glycoprotein</keyword>
<feature type="transmembrane region" description="Helical" evidence="18">
    <location>
        <begin position="882"/>
        <end position="900"/>
    </location>
</feature>
<dbReference type="GO" id="GO:0008332">
    <property type="term" value="F:low voltage-gated calcium channel activity"/>
    <property type="evidence" value="ECO:0007669"/>
    <property type="project" value="TreeGrafter"/>
</dbReference>
<feature type="compositionally biased region" description="Low complexity" evidence="17">
    <location>
        <begin position="2035"/>
        <end position="2045"/>
    </location>
</feature>
<name>A0A8B7YFQ3_ACAPL</name>
<keyword evidence="13" id="KW-0407">Ion channel</keyword>
<feature type="transmembrane region" description="Helical" evidence="18">
    <location>
        <begin position="1903"/>
        <end position="1920"/>
    </location>
</feature>
<feature type="compositionally biased region" description="Basic and acidic residues" evidence="17">
    <location>
        <begin position="1095"/>
        <end position="1104"/>
    </location>
</feature>
<feature type="transmembrane region" description="Helical" evidence="18">
    <location>
        <begin position="965"/>
        <end position="988"/>
    </location>
</feature>
<evidence type="ECO:0000256" key="14">
    <source>
        <dbReference type="ARBA" id="ARBA00036634"/>
    </source>
</evidence>
<dbReference type="InterPro" id="IPR027359">
    <property type="entry name" value="Volt_channel_dom_sf"/>
</dbReference>
<dbReference type="GO" id="GO:0005891">
    <property type="term" value="C:voltage-gated calcium channel complex"/>
    <property type="evidence" value="ECO:0007669"/>
    <property type="project" value="InterPro"/>
</dbReference>
<feature type="compositionally biased region" description="Low complexity" evidence="17">
    <location>
        <begin position="694"/>
        <end position="705"/>
    </location>
</feature>
<comment type="function">
    <text evidence="16">Voltage-sensitive calcium channels (VSCC) mediate the entry of calcium ions into excitable cells and are also involved in a variety of calcium-dependent processes, including muscle contraction, hormone or neurotransmitter release, gene expression, cell motility, cell division and cell death. This channel gives rise to T-type calcium currents. T-type calcium channels belong to the "low-voltage activated (LVA)" group and are strongly blocked by nickel and mibefradil. A particularity of this type of channels is an opening at quite negative potentials, and a voltage-dependent inactivation. T-type channels serve pacemaking functions in both central neurons and cardiac nodal cells and support calcium signaling in secretory cells and vascular smooth muscle. They may also be involved in the modulation of firing patterns of neurons which is important for information processing as well as in cell growth processes.</text>
</comment>
<dbReference type="Proteomes" id="UP000694845">
    <property type="component" value="Unplaced"/>
</dbReference>
<comment type="catalytic activity">
    <reaction evidence="14">
        <text>Ca(2+)(in) = Ca(2+)(out)</text>
        <dbReference type="Rhea" id="RHEA:29671"/>
        <dbReference type="ChEBI" id="CHEBI:29108"/>
    </reaction>
</comment>
<proteinExistence type="inferred from homology"/>
<feature type="region of interest" description="Disordered" evidence="17">
    <location>
        <begin position="2069"/>
        <end position="2435"/>
    </location>
</feature>
<feature type="compositionally biased region" description="Polar residues" evidence="17">
    <location>
        <begin position="542"/>
        <end position="566"/>
    </location>
</feature>
<feature type="compositionally biased region" description="Acidic residues" evidence="17">
    <location>
        <begin position="72"/>
        <end position="83"/>
    </location>
</feature>
<feature type="domain" description="Ion transport" evidence="19">
    <location>
        <begin position="1727"/>
        <end position="1982"/>
    </location>
</feature>
<feature type="compositionally biased region" description="Pro residues" evidence="17">
    <location>
        <begin position="1124"/>
        <end position="1136"/>
    </location>
</feature>
<keyword evidence="20" id="KW-1185">Reference proteome</keyword>
<evidence type="ECO:0000256" key="12">
    <source>
        <dbReference type="ARBA" id="ARBA00023180"/>
    </source>
</evidence>
<feature type="region of interest" description="Disordered" evidence="17">
    <location>
        <begin position="1078"/>
        <end position="1273"/>
    </location>
</feature>
<keyword evidence="4 16" id="KW-0107">Calcium channel</keyword>
<evidence type="ECO:0000256" key="1">
    <source>
        <dbReference type="ARBA" id="ARBA00004141"/>
    </source>
</evidence>
<feature type="transmembrane region" description="Helical" evidence="18">
    <location>
        <begin position="1729"/>
        <end position="1747"/>
    </location>
</feature>
<keyword evidence="7 15" id="KW-0106">Calcium</keyword>
<dbReference type="FunFam" id="1.20.120.350:FF:000009">
    <property type="entry name" value="Voltage-dependent T-type calcium channel subunit alpha"/>
    <property type="match status" value="2"/>
</dbReference>
<dbReference type="FunFam" id="1.20.120.350:FF:000008">
    <property type="entry name" value="Voltage-dependent T-type calcium channel subunit alpha"/>
    <property type="match status" value="1"/>
</dbReference>
<dbReference type="GO" id="GO:0070509">
    <property type="term" value="P:calcium ion import"/>
    <property type="evidence" value="ECO:0007669"/>
    <property type="project" value="TreeGrafter"/>
</dbReference>
<reference evidence="21" key="1">
    <citation type="submission" date="2025-08" db="UniProtKB">
        <authorList>
            <consortium name="RefSeq"/>
        </authorList>
    </citation>
    <scope>IDENTIFICATION</scope>
</reference>
<feature type="compositionally biased region" description="Polar residues" evidence="17">
    <location>
        <begin position="1169"/>
        <end position="1182"/>
    </location>
</feature>
<keyword evidence="8 16" id="KW-0851">Voltage-gated channel</keyword>
<evidence type="ECO:0000256" key="2">
    <source>
        <dbReference type="ARBA" id="ARBA00022448"/>
    </source>
</evidence>
<dbReference type="FunFam" id="1.10.287.70:FF:000120">
    <property type="entry name" value="Voltage-dependent T-type calcium channel subunit alpha"/>
    <property type="match status" value="1"/>
</dbReference>
<evidence type="ECO:0000256" key="7">
    <source>
        <dbReference type="ARBA" id="ARBA00022837"/>
    </source>
</evidence>
<feature type="compositionally biased region" description="Basic and acidic residues" evidence="17">
    <location>
        <begin position="2275"/>
        <end position="2291"/>
    </location>
</feature>
<evidence type="ECO:0000256" key="5">
    <source>
        <dbReference type="ARBA" id="ARBA00022692"/>
    </source>
</evidence>
<keyword evidence="3 16" id="KW-0109">Calcium transport</keyword>
<feature type="compositionally biased region" description="Low complexity" evidence="17">
    <location>
        <begin position="2146"/>
        <end position="2155"/>
    </location>
</feature>
<feature type="region of interest" description="Disordered" evidence="17">
    <location>
        <begin position="792"/>
        <end position="818"/>
    </location>
</feature>
<evidence type="ECO:0000256" key="13">
    <source>
        <dbReference type="ARBA" id="ARBA00023303"/>
    </source>
</evidence>
<dbReference type="InterPro" id="IPR005445">
    <property type="entry name" value="VDCC_T_a1"/>
</dbReference>
<evidence type="ECO:0000256" key="17">
    <source>
        <dbReference type="SAM" id="MobiDB-lite"/>
    </source>
</evidence>
<dbReference type="GO" id="GO:0005248">
    <property type="term" value="F:voltage-gated sodium channel activity"/>
    <property type="evidence" value="ECO:0007669"/>
    <property type="project" value="TreeGrafter"/>
</dbReference>
<evidence type="ECO:0000256" key="6">
    <source>
        <dbReference type="ARBA" id="ARBA00022737"/>
    </source>
</evidence>
<feature type="compositionally biased region" description="Basic and acidic residues" evidence="17">
    <location>
        <begin position="2194"/>
        <end position="2204"/>
    </location>
</feature>
<dbReference type="InterPro" id="IPR005821">
    <property type="entry name" value="Ion_trans_dom"/>
</dbReference>
<dbReference type="GO" id="GO:0043005">
    <property type="term" value="C:neuron projection"/>
    <property type="evidence" value="ECO:0007669"/>
    <property type="project" value="TreeGrafter"/>
</dbReference>
<dbReference type="Pfam" id="PF00520">
    <property type="entry name" value="Ion_trans"/>
    <property type="match status" value="4"/>
</dbReference>
<feature type="compositionally biased region" description="Basic and acidic residues" evidence="17">
    <location>
        <begin position="1228"/>
        <end position="1237"/>
    </location>
</feature>
<feature type="transmembrane region" description="Helical" evidence="18">
    <location>
        <begin position="1862"/>
        <end position="1882"/>
    </location>
</feature>
<feature type="transmembrane region" description="Helical" evidence="18">
    <location>
        <begin position="1390"/>
        <end position="1408"/>
    </location>
</feature>
<feature type="binding site" evidence="15">
    <location>
        <position position="1023"/>
    </location>
    <ligand>
        <name>Ca(2+)</name>
        <dbReference type="ChEBI" id="CHEBI:29108"/>
    </ligand>
</feature>
<keyword evidence="9 18" id="KW-1133">Transmembrane helix</keyword>
<dbReference type="FunFam" id="1.10.287.70:FF:000018">
    <property type="entry name" value="Voltage-dependent T-type calcium channel subunit alpha"/>
    <property type="match status" value="1"/>
</dbReference>
<dbReference type="Gene3D" id="1.20.120.350">
    <property type="entry name" value="Voltage-gated potassium channels. Chain C"/>
    <property type="match status" value="4"/>
</dbReference>
<feature type="compositionally biased region" description="Acidic residues" evidence="17">
    <location>
        <begin position="1318"/>
        <end position="1327"/>
    </location>
</feature>
<feature type="compositionally biased region" description="Acidic residues" evidence="17">
    <location>
        <begin position="792"/>
        <end position="812"/>
    </location>
</feature>
<feature type="transmembrane region" description="Helical" evidence="18">
    <location>
        <begin position="844"/>
        <end position="862"/>
    </location>
</feature>
<feature type="compositionally biased region" description="Basic residues" evidence="17">
    <location>
        <begin position="2342"/>
        <end position="2354"/>
    </location>
</feature>
<keyword evidence="15" id="KW-0479">Metal-binding</keyword>